<dbReference type="AlphaFoldDB" id="A0A533QFC2"/>
<dbReference type="Proteomes" id="UP000319783">
    <property type="component" value="Unassembled WGS sequence"/>
</dbReference>
<accession>A0A533QFC2</accession>
<evidence type="ECO:0000313" key="2">
    <source>
        <dbReference type="Proteomes" id="UP000319783"/>
    </source>
</evidence>
<reference evidence="1 2" key="1">
    <citation type="submission" date="2019-04" db="EMBL/GenBank/DDBJ databases">
        <title>Genome of a novel bacterium Candidatus Jettenia ecosi reconstructed from metagenome of an anammox bioreactor.</title>
        <authorList>
            <person name="Mardanov A.V."/>
            <person name="Beletsky A.V."/>
            <person name="Ravin N.V."/>
            <person name="Botchkova E.A."/>
            <person name="Litti Y.V."/>
            <person name="Nozhevnikova A.N."/>
        </authorList>
    </citation>
    <scope>NUCLEOTIDE SEQUENCE [LARGE SCALE GENOMIC DNA]</scope>
    <source>
        <strain evidence="1">J2</strain>
    </source>
</reference>
<comment type="caution">
    <text evidence="1">The sequence shown here is derived from an EMBL/GenBank/DDBJ whole genome shotgun (WGS) entry which is preliminary data.</text>
</comment>
<dbReference type="EMBL" id="SULG01000003">
    <property type="protein sequence ID" value="TLD43478.1"/>
    <property type="molecule type" value="Genomic_DNA"/>
</dbReference>
<gene>
    <name evidence="1" type="ORF">JETT_0296</name>
</gene>
<protein>
    <submittedName>
        <fullName evidence="1">Uncharacterized protein</fullName>
    </submittedName>
</protein>
<proteinExistence type="predicted"/>
<sequence length="68" mass="8156">MGLYSYYLVSLPKNARFKAPEVENEWNILETGYGKPLRLRHRSYSQEMFWYGTVIHPISLWLDYVQAE</sequence>
<name>A0A533QFC2_9BACT</name>
<evidence type="ECO:0000313" key="1">
    <source>
        <dbReference type="EMBL" id="TLD43478.1"/>
    </source>
</evidence>
<organism evidence="1 2">
    <name type="scientific">Candidatus Jettenia ecosi</name>
    <dbReference type="NCBI Taxonomy" id="2494326"/>
    <lineage>
        <taxon>Bacteria</taxon>
        <taxon>Pseudomonadati</taxon>
        <taxon>Planctomycetota</taxon>
        <taxon>Candidatus Brocadiia</taxon>
        <taxon>Candidatus Brocadiales</taxon>
        <taxon>Candidatus Brocadiaceae</taxon>
        <taxon>Candidatus Jettenia</taxon>
    </lineage>
</organism>